<comment type="subcellular location">
    <subcellularLocation>
        <location evidence="1">Cell envelope</location>
    </subcellularLocation>
</comment>
<evidence type="ECO:0000259" key="4">
    <source>
        <dbReference type="Pfam" id="PF25989"/>
    </source>
</evidence>
<dbReference type="RefSeq" id="WP_017929122.1">
    <property type="nucleotide sequence ID" value="NZ_KB822999.1"/>
</dbReference>
<comment type="caution">
    <text evidence="5">The sequence shown here is derived from an EMBL/GenBank/DDBJ whole genome shotgun (WGS) entry which is preliminary data.</text>
</comment>
<proteinExistence type="predicted"/>
<dbReference type="PATRIC" id="fig|1122180.6.peg.1611"/>
<sequence length="403" mass="42993">MARPIRLIVLFAIPALIVASLLWVAFRPLPVTAELVPIARGPMEVTLEVEGKARIREVWEVSAPIAGTARRLPVRVGDAVVAGETLVAVVEPIEPSLLDRRSRVEAEAATQEAQAAFAAAESQLQQALQELSYAKSRHDQARTLVERGAAPADRLEEATQALRVAQAARDTALSTRIMAQGALDRSRAALIGPGDGSGDGDSCCVEIRAPASGVVLAIDQLSARPVAAGQRLLDIGDPNDLEIVADLLSRDAVRLPEDALARVARWGGAGEPPAHLRRIEPSARTEVSALGLEEQRVEAIFDFTTPDAPPVGLGDGYALRLRIVLWQSPDELQVPIAALFRHGPDWASFVVEDGRARRAMLEIGQRNDTAAQVLDGLKVGDVVIAHPGEKIAEGVAVRAADRE</sequence>
<dbReference type="STRING" id="1122180.Lokhon_01633"/>
<dbReference type="Gene3D" id="2.40.420.20">
    <property type="match status" value="1"/>
</dbReference>
<evidence type="ECO:0000256" key="2">
    <source>
        <dbReference type="ARBA" id="ARBA00023054"/>
    </source>
</evidence>
<evidence type="ECO:0000313" key="6">
    <source>
        <dbReference type="Proteomes" id="UP000025047"/>
    </source>
</evidence>
<dbReference type="GO" id="GO:0030313">
    <property type="term" value="C:cell envelope"/>
    <property type="evidence" value="ECO:0007669"/>
    <property type="project" value="UniProtKB-SubCell"/>
</dbReference>
<organism evidence="5 6">
    <name type="scientific">Limimaricola hongkongensis DSM 17492</name>
    <dbReference type="NCBI Taxonomy" id="1122180"/>
    <lineage>
        <taxon>Bacteria</taxon>
        <taxon>Pseudomonadati</taxon>
        <taxon>Pseudomonadota</taxon>
        <taxon>Alphaproteobacteria</taxon>
        <taxon>Rhodobacterales</taxon>
        <taxon>Paracoccaceae</taxon>
        <taxon>Limimaricola</taxon>
    </lineage>
</organism>
<dbReference type="InterPro" id="IPR050465">
    <property type="entry name" value="UPF0194_transport"/>
</dbReference>
<dbReference type="Gene3D" id="2.40.50.100">
    <property type="match status" value="1"/>
</dbReference>
<accession>A0A017HF88</accession>
<evidence type="ECO:0000256" key="1">
    <source>
        <dbReference type="ARBA" id="ARBA00004196"/>
    </source>
</evidence>
<keyword evidence="2 3" id="KW-0175">Coiled coil</keyword>
<evidence type="ECO:0000256" key="3">
    <source>
        <dbReference type="SAM" id="Coils"/>
    </source>
</evidence>
<dbReference type="Proteomes" id="UP000025047">
    <property type="component" value="Unassembled WGS sequence"/>
</dbReference>
<dbReference type="OrthoDB" id="9791520at2"/>
<gene>
    <name evidence="5" type="ORF">Lokhon_01633</name>
</gene>
<feature type="coiled-coil region" evidence="3">
    <location>
        <begin position="110"/>
        <end position="137"/>
    </location>
</feature>
<dbReference type="Pfam" id="PF25989">
    <property type="entry name" value="YknX_C"/>
    <property type="match status" value="1"/>
</dbReference>
<reference evidence="5 6" key="1">
    <citation type="submission" date="2013-03" db="EMBL/GenBank/DDBJ databases">
        <authorList>
            <person name="Fiebig A."/>
            <person name="Goeker M."/>
            <person name="Klenk H.-P.P."/>
        </authorList>
    </citation>
    <scope>NUCLEOTIDE SEQUENCE [LARGE SCALE GENOMIC DNA]</scope>
    <source>
        <strain evidence="5 6">DSM 17492</strain>
    </source>
</reference>
<dbReference type="HOGENOM" id="CLU_018816_14_5_5"/>
<dbReference type="EMBL" id="APGJ01000004">
    <property type="protein sequence ID" value="EYD72828.1"/>
    <property type="molecule type" value="Genomic_DNA"/>
</dbReference>
<dbReference type="InterPro" id="IPR058637">
    <property type="entry name" value="YknX-like_C"/>
</dbReference>
<feature type="domain" description="YknX-like C-terminal permuted SH3-like" evidence="4">
    <location>
        <begin position="332"/>
        <end position="398"/>
    </location>
</feature>
<protein>
    <recommendedName>
        <fullName evidence="4">YknX-like C-terminal permuted SH3-like domain-containing protein</fullName>
    </recommendedName>
</protein>
<dbReference type="PANTHER" id="PTHR32347">
    <property type="entry name" value="EFFLUX SYSTEM COMPONENT YKNX-RELATED"/>
    <property type="match status" value="1"/>
</dbReference>
<dbReference type="AlphaFoldDB" id="A0A017HF88"/>
<name>A0A017HF88_9RHOB</name>
<dbReference type="eggNOG" id="COG0845">
    <property type="taxonomic scope" value="Bacteria"/>
</dbReference>
<keyword evidence="6" id="KW-1185">Reference proteome</keyword>
<evidence type="ECO:0000313" key="5">
    <source>
        <dbReference type="EMBL" id="EYD72828.1"/>
    </source>
</evidence>
<dbReference type="PANTHER" id="PTHR32347:SF29">
    <property type="entry name" value="UPF0194 MEMBRANE PROTEIN YBHG"/>
    <property type="match status" value="1"/>
</dbReference>